<sequence length="388" mass="45265">MICLICGQNKVNLENLNVPNSISENLLYHILTCLESQTPQIYTTDQQLDLIKHTNFWRMIFNKTFQSVVITESNISTVRKECDAYEERLRHLKAFYSTFCPPNKVVDSDLYTRDLETKLKILSNVSLKETSSPHYWERHEDVIQKAADIYEFANSKTFINIYETHLSQITDEVNVNYVIIKTFKNYKEKKWMQLKYSEAFPLWKGVTDIKTELELISKVTYLSKSNKDLENSLKHLTAIPKWEERLQKLSAVVAEFVRYVNDHNPIDNENYWSLIKELASASDLLDFLQTIAEHDIKNLINGVDDFSDERWIQEDTVSSLIQVKQLVVQLMNKANKIDEFLRVIQKISQENPSLPNKITVCAGFNMALQNIYVISFNTHITLSYNIII</sequence>
<reference evidence="1 2" key="1">
    <citation type="journal article" date="2019" name="Environ. Microbiol.">
        <title>At the nexus of three kingdoms: the genome of the mycorrhizal fungus Gigaspora margarita provides insights into plant, endobacterial and fungal interactions.</title>
        <authorList>
            <person name="Venice F."/>
            <person name="Ghignone S."/>
            <person name="Salvioli di Fossalunga A."/>
            <person name="Amselem J."/>
            <person name="Novero M."/>
            <person name="Xianan X."/>
            <person name="Sedzielewska Toro K."/>
            <person name="Morin E."/>
            <person name="Lipzen A."/>
            <person name="Grigoriev I.V."/>
            <person name="Henrissat B."/>
            <person name="Martin F.M."/>
            <person name="Bonfante P."/>
        </authorList>
    </citation>
    <scope>NUCLEOTIDE SEQUENCE [LARGE SCALE GENOMIC DNA]</scope>
    <source>
        <strain evidence="1 2">BEG34</strain>
    </source>
</reference>
<proteinExistence type="predicted"/>
<dbReference type="AlphaFoldDB" id="A0A8H4EJI7"/>
<name>A0A8H4EJI7_GIGMA</name>
<evidence type="ECO:0000313" key="1">
    <source>
        <dbReference type="EMBL" id="KAF0498184.1"/>
    </source>
</evidence>
<protein>
    <submittedName>
        <fullName evidence="1">E3 ubiquitin-protein ligase</fullName>
    </submittedName>
</protein>
<dbReference type="OrthoDB" id="2447043at2759"/>
<organism evidence="1 2">
    <name type="scientific">Gigaspora margarita</name>
    <dbReference type="NCBI Taxonomy" id="4874"/>
    <lineage>
        <taxon>Eukaryota</taxon>
        <taxon>Fungi</taxon>
        <taxon>Fungi incertae sedis</taxon>
        <taxon>Mucoromycota</taxon>
        <taxon>Glomeromycotina</taxon>
        <taxon>Glomeromycetes</taxon>
        <taxon>Diversisporales</taxon>
        <taxon>Gigasporaceae</taxon>
        <taxon>Gigaspora</taxon>
    </lineage>
</organism>
<gene>
    <name evidence="1" type="ORF">F8M41_020580</name>
</gene>
<dbReference type="Proteomes" id="UP000439903">
    <property type="component" value="Unassembled WGS sequence"/>
</dbReference>
<evidence type="ECO:0000313" key="2">
    <source>
        <dbReference type="Proteomes" id="UP000439903"/>
    </source>
</evidence>
<accession>A0A8H4EJI7</accession>
<comment type="caution">
    <text evidence="1">The sequence shown here is derived from an EMBL/GenBank/DDBJ whole genome shotgun (WGS) entry which is preliminary data.</text>
</comment>
<dbReference type="EMBL" id="WTPW01000571">
    <property type="protein sequence ID" value="KAF0498184.1"/>
    <property type="molecule type" value="Genomic_DNA"/>
</dbReference>
<keyword evidence="2" id="KW-1185">Reference proteome</keyword>